<sequence>MTPEAEKFNGWMAMIGFIAAFGAYATTGQIIPGIF</sequence>
<dbReference type="OrthoDB" id="541669at2"/>
<keyword evidence="1" id="KW-1133">Transmembrane helix</keyword>
<name>A0A318R5D7_PROMR</name>
<dbReference type="EMBL" id="QJUE01000002">
    <property type="protein sequence ID" value="PYE03300.1"/>
    <property type="molecule type" value="Genomic_DNA"/>
</dbReference>
<evidence type="ECO:0000313" key="2">
    <source>
        <dbReference type="EMBL" id="PYE03300.1"/>
    </source>
</evidence>
<proteinExistence type="predicted"/>
<dbReference type="Proteomes" id="UP000247807">
    <property type="component" value="Unassembled WGS sequence"/>
</dbReference>
<protein>
    <submittedName>
        <fullName evidence="2">High light inducible protein</fullName>
    </submittedName>
</protein>
<accession>A0A318R5D7</accession>
<feature type="transmembrane region" description="Helical" evidence="1">
    <location>
        <begin position="12"/>
        <end position="31"/>
    </location>
</feature>
<organism evidence="2 3">
    <name type="scientific">Prochlorococcus marinus XMU1408</name>
    <dbReference type="NCBI Taxonomy" id="2213228"/>
    <lineage>
        <taxon>Bacteria</taxon>
        <taxon>Bacillati</taxon>
        <taxon>Cyanobacteriota</taxon>
        <taxon>Cyanophyceae</taxon>
        <taxon>Synechococcales</taxon>
        <taxon>Prochlorococcaceae</taxon>
        <taxon>Prochlorococcus</taxon>
    </lineage>
</organism>
<keyword evidence="1" id="KW-0812">Transmembrane</keyword>
<reference evidence="2 3" key="1">
    <citation type="journal article" date="2018" name="Appl. Environ. Microbiol.">
        <title>Genome rearrangement shapes Prochlorococcus ecological adaptation.</title>
        <authorList>
            <person name="Yan W."/>
            <person name="Wei S."/>
            <person name="Wang Q."/>
            <person name="Xiao X."/>
            <person name="Zeng Q."/>
            <person name="Jiao N."/>
            <person name="Zhang R."/>
        </authorList>
    </citation>
    <scope>NUCLEOTIDE SEQUENCE [LARGE SCALE GENOMIC DNA]</scope>
    <source>
        <strain evidence="2 3">XMU1408</strain>
    </source>
</reference>
<dbReference type="SUPFAM" id="SSF103511">
    <property type="entry name" value="Chlorophyll a-b binding protein"/>
    <property type="match status" value="1"/>
</dbReference>
<evidence type="ECO:0000313" key="3">
    <source>
        <dbReference type="Proteomes" id="UP000247807"/>
    </source>
</evidence>
<keyword evidence="1" id="KW-0472">Membrane</keyword>
<dbReference type="AlphaFoldDB" id="A0A318R5D7"/>
<dbReference type="RefSeq" id="WP_011294533.1">
    <property type="nucleotide sequence ID" value="NZ_QJUE01000002.1"/>
</dbReference>
<evidence type="ECO:0000256" key="1">
    <source>
        <dbReference type="SAM" id="Phobius"/>
    </source>
</evidence>
<gene>
    <name evidence="2" type="ORF">DNJ73_05500</name>
</gene>
<comment type="caution">
    <text evidence="2">The sequence shown here is derived from an EMBL/GenBank/DDBJ whole genome shotgun (WGS) entry which is preliminary data.</text>
</comment>